<protein>
    <recommendedName>
        <fullName evidence="3">F-box associated domain-containing protein</fullName>
    </recommendedName>
</protein>
<dbReference type="Proteomes" id="UP000230233">
    <property type="component" value="Chromosome II"/>
</dbReference>
<evidence type="ECO:0000313" key="2">
    <source>
        <dbReference type="Proteomes" id="UP000230233"/>
    </source>
</evidence>
<organism evidence="1 2">
    <name type="scientific">Caenorhabditis nigoni</name>
    <dbReference type="NCBI Taxonomy" id="1611254"/>
    <lineage>
        <taxon>Eukaryota</taxon>
        <taxon>Metazoa</taxon>
        <taxon>Ecdysozoa</taxon>
        <taxon>Nematoda</taxon>
        <taxon>Chromadorea</taxon>
        <taxon>Rhabditida</taxon>
        <taxon>Rhabditina</taxon>
        <taxon>Rhabditomorpha</taxon>
        <taxon>Rhabditoidea</taxon>
        <taxon>Rhabditidae</taxon>
        <taxon>Peloderinae</taxon>
        <taxon>Caenorhabditis</taxon>
    </lineage>
</organism>
<dbReference type="PANTHER" id="PTHR31006">
    <property type="entry name" value="F-BOX DOMAIN-CONTAINING PROTEIN-RELATED-RELATED"/>
    <property type="match status" value="1"/>
</dbReference>
<dbReference type="InterPro" id="IPR042317">
    <property type="entry name" value="She-1-like"/>
</dbReference>
<dbReference type="EMBL" id="PDUG01000002">
    <property type="protein sequence ID" value="PIC47730.1"/>
    <property type="molecule type" value="Genomic_DNA"/>
</dbReference>
<gene>
    <name evidence="1" type="primary">Cnig_chr_II.g6974</name>
    <name evidence="1" type="ORF">B9Z55_006974</name>
</gene>
<accession>A0A2G5V7L8</accession>
<evidence type="ECO:0000313" key="1">
    <source>
        <dbReference type="EMBL" id="PIC47730.1"/>
    </source>
</evidence>
<proteinExistence type="predicted"/>
<evidence type="ECO:0008006" key="3">
    <source>
        <dbReference type="Google" id="ProtNLM"/>
    </source>
</evidence>
<name>A0A2G5V7L8_9PELO</name>
<comment type="caution">
    <text evidence="1">The sequence shown here is derived from an EMBL/GenBank/DDBJ whole genome shotgun (WGS) entry which is preliminary data.</text>
</comment>
<dbReference type="AlphaFoldDB" id="A0A2G5V7L8"/>
<keyword evidence="2" id="KW-1185">Reference proteome</keyword>
<dbReference type="PANTHER" id="PTHR31006:SF3">
    <property type="entry name" value="F-BOX DOMAIN-CONTAINING PROTEIN-RELATED"/>
    <property type="match status" value="1"/>
</dbReference>
<reference evidence="2" key="1">
    <citation type="submission" date="2017-10" db="EMBL/GenBank/DDBJ databases">
        <title>Rapid genome shrinkage in a self-fertile nematode reveals novel sperm competition proteins.</title>
        <authorList>
            <person name="Yin D."/>
            <person name="Schwarz E.M."/>
            <person name="Thomas C.G."/>
            <person name="Felde R.L."/>
            <person name="Korf I.F."/>
            <person name="Cutter A.D."/>
            <person name="Schartner C.M."/>
            <person name="Ralston E.J."/>
            <person name="Meyer B.J."/>
            <person name="Haag E.S."/>
        </authorList>
    </citation>
    <scope>NUCLEOTIDE SEQUENCE [LARGE SCALE GENOMIC DNA]</scope>
    <source>
        <strain evidence="2">JU1422</strain>
    </source>
</reference>
<sequence>MNYTGEIPAKNIRFYRCDDETVVTVLQKLSNGVESIKLRWRENEYTYVDDVLAVSQVQKAKYWHMELYKQSDSLHKVAQMWINKNSQIGFTFQVSVLFADDSFEEFLKIFAERIVSKSDKRVRIRTNNPDRHILLERGFDDVVRIDRIVGIDYQLQIFRLMVISVEMEESEYDENCKEWICKMSPWVYYNNYHY</sequence>